<keyword evidence="2" id="KW-1185">Reference proteome</keyword>
<gene>
    <name evidence="3" type="primary">LOC105261968</name>
</gene>
<dbReference type="Pfam" id="PF15860">
    <property type="entry name" value="DUF4728"/>
    <property type="match status" value="1"/>
</dbReference>
<name>A0A9J7D6Z6_MUSDO</name>
<feature type="transmembrane region" description="Helical" evidence="1">
    <location>
        <begin position="92"/>
        <end position="112"/>
    </location>
</feature>
<evidence type="ECO:0000313" key="2">
    <source>
        <dbReference type="Proteomes" id="UP001652621"/>
    </source>
</evidence>
<organism evidence="2 3">
    <name type="scientific">Musca domestica</name>
    <name type="common">House fly</name>
    <dbReference type="NCBI Taxonomy" id="7370"/>
    <lineage>
        <taxon>Eukaryota</taxon>
        <taxon>Metazoa</taxon>
        <taxon>Ecdysozoa</taxon>
        <taxon>Arthropoda</taxon>
        <taxon>Hexapoda</taxon>
        <taxon>Insecta</taxon>
        <taxon>Pterygota</taxon>
        <taxon>Neoptera</taxon>
        <taxon>Endopterygota</taxon>
        <taxon>Diptera</taxon>
        <taxon>Brachycera</taxon>
        <taxon>Muscomorpha</taxon>
        <taxon>Muscoidea</taxon>
        <taxon>Muscidae</taxon>
        <taxon>Musca</taxon>
    </lineage>
</organism>
<keyword evidence="1" id="KW-1133">Transmembrane helix</keyword>
<protein>
    <submittedName>
        <fullName evidence="3">Uncharacterized protein LOC105261968</fullName>
    </submittedName>
</protein>
<reference evidence="3" key="1">
    <citation type="submission" date="2025-08" db="UniProtKB">
        <authorList>
            <consortium name="RefSeq"/>
        </authorList>
    </citation>
    <scope>IDENTIFICATION</scope>
    <source>
        <strain evidence="3">Aabys</strain>
        <tissue evidence="3">Whole body</tissue>
    </source>
</reference>
<feature type="transmembrane region" description="Helical" evidence="1">
    <location>
        <begin position="124"/>
        <end position="145"/>
    </location>
</feature>
<feature type="transmembrane region" description="Helical" evidence="1">
    <location>
        <begin position="7"/>
        <end position="31"/>
    </location>
</feature>
<dbReference type="VEuPathDB" id="VectorBase:MDOMA2_006268"/>
<accession>A0A9J7D6Z6</accession>
<sequence>MCSLPGFGLFIGYGTLILYSIILIVSIGLLADKKLVDGIVDDIADKENDVNIYATTIAIRFAIVFTMIVGVIMIIVSAYLIKGIDKKRPMSLIPWLLITFICIVGCLIYNFVVLLTSENPAQEFVVGMSIVVLQCAIFYPIYTLYRKMRKEKFPAPVDSI</sequence>
<evidence type="ECO:0000256" key="1">
    <source>
        <dbReference type="SAM" id="Phobius"/>
    </source>
</evidence>
<evidence type="ECO:0000313" key="3">
    <source>
        <dbReference type="RefSeq" id="XP_011293480.2"/>
    </source>
</evidence>
<keyword evidence="1" id="KW-0472">Membrane</keyword>
<feature type="transmembrane region" description="Helical" evidence="1">
    <location>
        <begin position="51"/>
        <end position="80"/>
    </location>
</feature>
<dbReference type="VEuPathDB" id="VectorBase:MDOA016137"/>
<proteinExistence type="predicted"/>
<dbReference type="RefSeq" id="XP_011293480.2">
    <property type="nucleotide sequence ID" value="XM_011295178.3"/>
</dbReference>
<dbReference type="OrthoDB" id="8118226at2759"/>
<dbReference type="Proteomes" id="UP001652621">
    <property type="component" value="Unplaced"/>
</dbReference>
<keyword evidence="1" id="KW-0812">Transmembrane</keyword>
<dbReference type="GeneID" id="105261968"/>
<dbReference type="InterPro" id="IPR031720">
    <property type="entry name" value="DUF4728"/>
</dbReference>